<dbReference type="RefSeq" id="WP_162084847.1">
    <property type="nucleotide sequence ID" value="NZ_AP021881.1"/>
</dbReference>
<accession>A0A809RHJ0</accession>
<dbReference type="KEGG" id="sniv:SFSGTM_17230"/>
<proteinExistence type="predicted"/>
<dbReference type="Proteomes" id="UP000463939">
    <property type="component" value="Chromosome"/>
</dbReference>
<evidence type="ECO:0000259" key="1">
    <source>
        <dbReference type="PROSITE" id="PS50104"/>
    </source>
</evidence>
<dbReference type="GO" id="GO:0007165">
    <property type="term" value="P:signal transduction"/>
    <property type="evidence" value="ECO:0007669"/>
    <property type="project" value="InterPro"/>
</dbReference>
<feature type="domain" description="TIR" evidence="1">
    <location>
        <begin position="145"/>
        <end position="279"/>
    </location>
</feature>
<keyword evidence="3" id="KW-1185">Reference proteome</keyword>
<dbReference type="Gene3D" id="3.40.50.10140">
    <property type="entry name" value="Toll/interleukin-1 receptor homology (TIR) domain"/>
    <property type="match status" value="1"/>
</dbReference>
<evidence type="ECO:0000313" key="2">
    <source>
        <dbReference type="EMBL" id="BBP01015.1"/>
    </source>
</evidence>
<organism evidence="2 3">
    <name type="scientific">Sulfuriferula nivalis</name>
    <dbReference type="NCBI Taxonomy" id="2675298"/>
    <lineage>
        <taxon>Bacteria</taxon>
        <taxon>Pseudomonadati</taxon>
        <taxon>Pseudomonadota</taxon>
        <taxon>Betaproteobacteria</taxon>
        <taxon>Nitrosomonadales</taxon>
        <taxon>Sulfuricellaceae</taxon>
        <taxon>Sulfuriferula</taxon>
    </lineage>
</organism>
<protein>
    <recommendedName>
        <fullName evidence="1">TIR domain-containing protein</fullName>
    </recommendedName>
</protein>
<reference evidence="3" key="1">
    <citation type="submission" date="2019-11" db="EMBL/GenBank/DDBJ databases">
        <title>Isolation and characterization of a novel species in the genus Sulfuriferula.</title>
        <authorList>
            <person name="Mochizuki J."/>
            <person name="Kojima H."/>
            <person name="Fukui M."/>
        </authorList>
    </citation>
    <scope>NUCLEOTIDE SEQUENCE [LARGE SCALE GENOMIC DNA]</scope>
    <source>
        <strain evidence="3">SGTM</strain>
    </source>
</reference>
<dbReference type="InterPro" id="IPR035897">
    <property type="entry name" value="Toll_tir_struct_dom_sf"/>
</dbReference>
<dbReference type="EMBL" id="AP021881">
    <property type="protein sequence ID" value="BBP01015.1"/>
    <property type="molecule type" value="Genomic_DNA"/>
</dbReference>
<dbReference type="AlphaFoldDB" id="A0A809RHJ0"/>
<evidence type="ECO:0000313" key="3">
    <source>
        <dbReference type="Proteomes" id="UP000463939"/>
    </source>
</evidence>
<name>A0A809RHJ0_9PROT</name>
<dbReference type="Pfam" id="PF13676">
    <property type="entry name" value="TIR_2"/>
    <property type="match status" value="1"/>
</dbReference>
<dbReference type="InterPro" id="IPR000157">
    <property type="entry name" value="TIR_dom"/>
</dbReference>
<gene>
    <name evidence="2" type="ORF">SFSGTM_17230</name>
</gene>
<dbReference type="PROSITE" id="PS50104">
    <property type="entry name" value="TIR"/>
    <property type="match status" value="1"/>
</dbReference>
<sequence length="281" mass="31958">MDGLDAYVDAKALNAQTEWTMNGSGINQHNIIGKISYAFEEHTKYWSFFVPEGSNIACVEYMLNMPDTAQCIISEDIPIFQIVGDADSPERYALDSFKFSGRIYLYIDEVLKSEHKENIVDIGTRLGFSVVVRDREYVEKCSELARPIVFISHDSRDKDSLVSDLAREMSKLICPVWYDEYSLKVGDSLRENIERGLKEARKCVVILSPNFISNGGWTKAEFDSIYTREIHEKSNVILPVWHNIESSDVYDYCPRLLDRLALSSSIGIEKLAKKLVEAANS</sequence>
<dbReference type="SUPFAM" id="SSF52200">
    <property type="entry name" value="Toll/Interleukin receptor TIR domain"/>
    <property type="match status" value="1"/>
</dbReference>